<reference evidence="4 5" key="1">
    <citation type="submission" date="2020-06" db="EMBL/GenBank/DDBJ databases">
        <title>Genomic analysis of Salicibibacter sp. NKC21-4.</title>
        <authorList>
            <person name="Oh Y.J."/>
        </authorList>
    </citation>
    <scope>NUCLEOTIDE SEQUENCE [LARGE SCALE GENOMIC DNA]</scope>
    <source>
        <strain evidence="4 5">NKC21-4</strain>
    </source>
</reference>
<dbReference type="AlphaFoldDB" id="A0A7T6Z8I7"/>
<evidence type="ECO:0000256" key="3">
    <source>
        <dbReference type="SAM" id="SignalP"/>
    </source>
</evidence>
<dbReference type="InterPro" id="IPR004682">
    <property type="entry name" value="TRAP_DctP"/>
</dbReference>
<evidence type="ECO:0000256" key="2">
    <source>
        <dbReference type="SAM" id="MobiDB-lite"/>
    </source>
</evidence>
<organism evidence="4 5">
    <name type="scientific">Salicibibacter cibi</name>
    <dbReference type="NCBI Taxonomy" id="2743001"/>
    <lineage>
        <taxon>Bacteria</taxon>
        <taxon>Bacillati</taxon>
        <taxon>Bacillota</taxon>
        <taxon>Bacilli</taxon>
        <taxon>Bacillales</taxon>
        <taxon>Bacillaceae</taxon>
        <taxon>Salicibibacter</taxon>
    </lineage>
</organism>
<gene>
    <name evidence="4" type="ORF">HUG20_02220</name>
</gene>
<dbReference type="GO" id="GO:0030288">
    <property type="term" value="C:outer membrane-bounded periplasmic space"/>
    <property type="evidence" value="ECO:0007669"/>
    <property type="project" value="InterPro"/>
</dbReference>
<feature type="compositionally biased region" description="Acidic residues" evidence="2">
    <location>
        <begin position="31"/>
        <end position="56"/>
    </location>
</feature>
<evidence type="ECO:0000256" key="1">
    <source>
        <dbReference type="ARBA" id="ARBA00022729"/>
    </source>
</evidence>
<dbReference type="NCBIfam" id="NF037995">
    <property type="entry name" value="TRAP_S1"/>
    <property type="match status" value="1"/>
</dbReference>
<feature type="chain" id="PRO_5032318304" evidence="3">
    <location>
        <begin position="26"/>
        <end position="364"/>
    </location>
</feature>
<dbReference type="Pfam" id="PF03480">
    <property type="entry name" value="DctP"/>
    <property type="match status" value="1"/>
</dbReference>
<dbReference type="Proteomes" id="UP000595349">
    <property type="component" value="Chromosome"/>
</dbReference>
<proteinExistence type="predicted"/>
<dbReference type="CDD" id="cd13679">
    <property type="entry name" value="PBP2_TRAP_YiaO_like"/>
    <property type="match status" value="1"/>
</dbReference>
<dbReference type="Gene3D" id="3.40.190.170">
    <property type="entry name" value="Bacterial extracellular solute-binding protein, family 7"/>
    <property type="match status" value="1"/>
</dbReference>
<dbReference type="PANTHER" id="PTHR33376:SF2">
    <property type="entry name" value="DICARBOXYLATE-BINDING PERIPLASMIC PROTEIN"/>
    <property type="match status" value="1"/>
</dbReference>
<sequence length="364" mass="41105">MKKRFRAFGLFLTLALLLVLAVACGGEEIDVSEDEVDSGDAEGEDEEDAEEIESDNPDAQTLRVSLGLNDQHPLYESAVHFGELLTEKTDDFNVEVYHSEQIAGDVVATEMLQNGDLEITIPSTSPLITFLPEYGVFDLPFVIPDHEVADEVLDGPFGDQMLDMLEDQDLVGLAWWENGFRNLTNDVQPVESMDDLEGLTLRTMETDIHLDVWETLGANPTPMSMGEVFTGLQQGTIDGQENPYPTIDLEGFDEVNDYLSGTNHVYTPFVFLFSKPIWDDLDEEQQDAIAESAYEAREFNRERTREVEESSLEDLQERMEFSEITDEEFERFQEAVEPVIEDHSEAIGEDIVNDFMEEVEEASD</sequence>
<dbReference type="RefSeq" id="WP_200087553.1">
    <property type="nucleotide sequence ID" value="NZ_CP054706.1"/>
</dbReference>
<dbReference type="PROSITE" id="PS51257">
    <property type="entry name" value="PROKAR_LIPOPROTEIN"/>
    <property type="match status" value="1"/>
</dbReference>
<keyword evidence="1 3" id="KW-0732">Signal</keyword>
<feature type="region of interest" description="Disordered" evidence="2">
    <location>
        <begin position="31"/>
        <end position="58"/>
    </location>
</feature>
<dbReference type="PANTHER" id="PTHR33376">
    <property type="match status" value="1"/>
</dbReference>
<accession>A0A7T6Z8I7</accession>
<dbReference type="EMBL" id="CP054706">
    <property type="protein sequence ID" value="QQK78832.1"/>
    <property type="molecule type" value="Genomic_DNA"/>
</dbReference>
<dbReference type="PIRSF" id="PIRSF006470">
    <property type="entry name" value="DctB"/>
    <property type="match status" value="1"/>
</dbReference>
<evidence type="ECO:0000313" key="5">
    <source>
        <dbReference type="Proteomes" id="UP000595349"/>
    </source>
</evidence>
<dbReference type="NCBIfam" id="TIGR00787">
    <property type="entry name" value="dctP"/>
    <property type="match status" value="1"/>
</dbReference>
<dbReference type="InterPro" id="IPR038404">
    <property type="entry name" value="TRAP_DctP_sf"/>
</dbReference>
<evidence type="ECO:0000313" key="4">
    <source>
        <dbReference type="EMBL" id="QQK78832.1"/>
    </source>
</evidence>
<name>A0A7T6Z8I7_9BACI</name>
<dbReference type="GO" id="GO:0030246">
    <property type="term" value="F:carbohydrate binding"/>
    <property type="evidence" value="ECO:0007669"/>
    <property type="project" value="TreeGrafter"/>
</dbReference>
<dbReference type="InterPro" id="IPR018389">
    <property type="entry name" value="DctP_fam"/>
</dbReference>
<dbReference type="KEGG" id="scib:HUG20_02220"/>
<protein>
    <submittedName>
        <fullName evidence="4">TRAP transporter substrate-binding protein</fullName>
    </submittedName>
</protein>
<keyword evidence="5" id="KW-1185">Reference proteome</keyword>
<dbReference type="GO" id="GO:0055085">
    <property type="term" value="P:transmembrane transport"/>
    <property type="evidence" value="ECO:0007669"/>
    <property type="project" value="InterPro"/>
</dbReference>
<feature type="signal peptide" evidence="3">
    <location>
        <begin position="1"/>
        <end position="25"/>
    </location>
</feature>